<gene>
    <name evidence="10" type="ORF">AVDCRST_MAG73-3461</name>
</gene>
<keyword evidence="3 7" id="KW-0288">FMN</keyword>
<sequence>MGTPAAVASTTHVATVAVAPASAEHPQHPVLAAIRDRRSIGRVRPERPDRATIARLLEAATWAPNHRLTQPWRFVVLAGEARNALGETIGRAQAARHPEGSEDAAVAYAKAAGKPLRAPVVIAVAVEPTVAPKVVEIEEVTAGAAAIQNLLLAAHAEGLAAIWRTGDPCYDPAVKAHLGLPEGAFVLGFVYLGYPDGAPPTRERIPAPALTRWLGWDDDGAQPGE</sequence>
<evidence type="ECO:0000256" key="3">
    <source>
        <dbReference type="ARBA" id="ARBA00022643"/>
    </source>
</evidence>
<name>A0A6J4UU84_9BACT</name>
<dbReference type="Gene3D" id="3.40.109.10">
    <property type="entry name" value="NADH Oxidase"/>
    <property type="match status" value="1"/>
</dbReference>
<dbReference type="InterPro" id="IPR052530">
    <property type="entry name" value="NAD(P)H_nitroreductase"/>
</dbReference>
<dbReference type="PANTHER" id="PTHR43821">
    <property type="entry name" value="NAD(P)H NITROREDUCTASE YDJA-RELATED"/>
    <property type="match status" value="1"/>
</dbReference>
<evidence type="ECO:0000256" key="2">
    <source>
        <dbReference type="ARBA" id="ARBA00022630"/>
    </source>
</evidence>
<dbReference type="PIRSF" id="PIRSF000232">
    <property type="entry name" value="YdjA"/>
    <property type="match status" value="1"/>
</dbReference>
<comment type="cofactor">
    <cofactor evidence="8">
        <name>FMN</name>
        <dbReference type="ChEBI" id="CHEBI:58210"/>
    </cofactor>
    <text evidence="8">Binds 1 FMN per subunit.</text>
</comment>
<evidence type="ECO:0000256" key="4">
    <source>
        <dbReference type="ARBA" id="ARBA00022857"/>
    </source>
</evidence>
<protein>
    <recommendedName>
        <fullName evidence="7">Putative NAD(P)H nitroreductase</fullName>
        <ecNumber evidence="7">1.-.-.-</ecNumber>
    </recommendedName>
</protein>
<evidence type="ECO:0000256" key="5">
    <source>
        <dbReference type="ARBA" id="ARBA00023002"/>
    </source>
</evidence>
<proteinExistence type="inferred from homology"/>
<accession>A0A6J4UU84</accession>
<keyword evidence="4 7" id="KW-0521">NADP</keyword>
<evidence type="ECO:0000256" key="8">
    <source>
        <dbReference type="PIRSR" id="PIRSR000232-1"/>
    </source>
</evidence>
<dbReference type="InterPro" id="IPR029479">
    <property type="entry name" value="Nitroreductase"/>
</dbReference>
<feature type="binding site" description="in other chain" evidence="8">
    <location>
        <begin position="163"/>
        <end position="165"/>
    </location>
    <ligand>
        <name>FMN</name>
        <dbReference type="ChEBI" id="CHEBI:58210"/>
        <note>ligand shared between dimeric partners</note>
    </ligand>
</feature>
<evidence type="ECO:0000256" key="7">
    <source>
        <dbReference type="PIRNR" id="PIRNR000232"/>
    </source>
</evidence>
<keyword evidence="2 7" id="KW-0285">Flavoprotein</keyword>
<evidence type="ECO:0000256" key="6">
    <source>
        <dbReference type="ARBA" id="ARBA00023027"/>
    </source>
</evidence>
<dbReference type="InterPro" id="IPR026021">
    <property type="entry name" value="YdjA-like"/>
</dbReference>
<feature type="domain" description="Nitroreductase" evidence="9">
    <location>
        <begin position="34"/>
        <end position="194"/>
    </location>
</feature>
<dbReference type="PANTHER" id="PTHR43821:SF1">
    <property type="entry name" value="NAD(P)H NITROREDUCTASE YDJA-RELATED"/>
    <property type="match status" value="1"/>
</dbReference>
<evidence type="ECO:0000313" key="10">
    <source>
        <dbReference type="EMBL" id="CAA9558213.1"/>
    </source>
</evidence>
<dbReference type="InterPro" id="IPR000415">
    <property type="entry name" value="Nitroreductase-like"/>
</dbReference>
<reference evidence="10" key="1">
    <citation type="submission" date="2020-02" db="EMBL/GenBank/DDBJ databases">
        <authorList>
            <person name="Meier V. D."/>
        </authorList>
    </citation>
    <scope>NUCLEOTIDE SEQUENCE</scope>
    <source>
        <strain evidence="10">AVDCRST_MAG73</strain>
    </source>
</reference>
<dbReference type="CDD" id="cd02135">
    <property type="entry name" value="YdjA-like"/>
    <property type="match status" value="1"/>
</dbReference>
<feature type="binding site" evidence="8">
    <location>
        <position position="66"/>
    </location>
    <ligand>
        <name>FMN</name>
        <dbReference type="ChEBI" id="CHEBI:58210"/>
        <note>ligand shared between dimeric partners</note>
    </ligand>
</feature>
<dbReference type="Pfam" id="PF00881">
    <property type="entry name" value="Nitroreductase"/>
    <property type="match status" value="1"/>
</dbReference>
<dbReference type="EC" id="1.-.-.-" evidence="7"/>
<organism evidence="10">
    <name type="scientific">uncultured Thermomicrobiales bacterium</name>
    <dbReference type="NCBI Taxonomy" id="1645740"/>
    <lineage>
        <taxon>Bacteria</taxon>
        <taxon>Pseudomonadati</taxon>
        <taxon>Thermomicrobiota</taxon>
        <taxon>Thermomicrobia</taxon>
        <taxon>Thermomicrobiales</taxon>
        <taxon>environmental samples</taxon>
    </lineage>
</organism>
<dbReference type="GO" id="GO:0016491">
    <property type="term" value="F:oxidoreductase activity"/>
    <property type="evidence" value="ECO:0007669"/>
    <property type="project" value="UniProtKB-UniRule"/>
</dbReference>
<comment type="similarity">
    <text evidence="1 7">Belongs to the nitroreductase family.</text>
</comment>
<keyword evidence="6 7" id="KW-0520">NAD</keyword>
<dbReference type="SUPFAM" id="SSF55469">
    <property type="entry name" value="FMN-dependent nitroreductase-like"/>
    <property type="match status" value="1"/>
</dbReference>
<dbReference type="EMBL" id="CADCWE010000229">
    <property type="protein sequence ID" value="CAA9558213.1"/>
    <property type="molecule type" value="Genomic_DNA"/>
</dbReference>
<dbReference type="AlphaFoldDB" id="A0A6J4UU84"/>
<keyword evidence="5 7" id="KW-0560">Oxidoreductase</keyword>
<evidence type="ECO:0000256" key="1">
    <source>
        <dbReference type="ARBA" id="ARBA00007118"/>
    </source>
</evidence>
<feature type="binding site" description="in other chain" evidence="8">
    <location>
        <begin position="37"/>
        <end position="39"/>
    </location>
    <ligand>
        <name>FMN</name>
        <dbReference type="ChEBI" id="CHEBI:58210"/>
        <note>ligand shared between dimeric partners</note>
    </ligand>
</feature>
<evidence type="ECO:0000259" key="9">
    <source>
        <dbReference type="Pfam" id="PF00881"/>
    </source>
</evidence>